<evidence type="ECO:0000313" key="2">
    <source>
        <dbReference type="EMBL" id="GBG26025.1"/>
    </source>
</evidence>
<dbReference type="AlphaFoldDB" id="A0A2R5G663"/>
<proteinExistence type="predicted"/>
<reference evidence="2 3" key="1">
    <citation type="submission" date="2017-12" db="EMBL/GenBank/DDBJ databases">
        <title>Sequencing, de novo assembly and annotation of complete genome of a new Thraustochytrid species, strain FCC1311.</title>
        <authorList>
            <person name="Sedici K."/>
            <person name="Godart F."/>
            <person name="Aiese Cigliano R."/>
            <person name="Sanseverino W."/>
            <person name="Barakat M."/>
            <person name="Ortet P."/>
            <person name="Marechal E."/>
            <person name="Cagnac O."/>
            <person name="Amato A."/>
        </authorList>
    </citation>
    <scope>NUCLEOTIDE SEQUENCE [LARGE SCALE GENOMIC DNA]</scope>
</reference>
<organism evidence="2 3">
    <name type="scientific">Hondaea fermentalgiana</name>
    <dbReference type="NCBI Taxonomy" id="2315210"/>
    <lineage>
        <taxon>Eukaryota</taxon>
        <taxon>Sar</taxon>
        <taxon>Stramenopiles</taxon>
        <taxon>Bigyra</taxon>
        <taxon>Labyrinthulomycetes</taxon>
        <taxon>Thraustochytrida</taxon>
        <taxon>Thraustochytriidae</taxon>
        <taxon>Hondaea</taxon>
    </lineage>
</organism>
<feature type="domain" description="Peptidase M11 gametolysin" evidence="1">
    <location>
        <begin position="85"/>
        <end position="179"/>
    </location>
</feature>
<feature type="non-terminal residue" evidence="2">
    <location>
        <position position="1"/>
    </location>
</feature>
<name>A0A2R5G663_9STRA</name>
<evidence type="ECO:0000259" key="1">
    <source>
        <dbReference type="Pfam" id="PF05548"/>
    </source>
</evidence>
<dbReference type="Proteomes" id="UP000241890">
    <property type="component" value="Unassembled WGS sequence"/>
</dbReference>
<dbReference type="InterPro" id="IPR008752">
    <property type="entry name" value="Peptidase_M11"/>
</dbReference>
<sequence length="732" mass="78455">PYSILIVRVTPTQEYDYATVSAAFVDSVAVRLKTYFSEASGGRVLLNLTMHESVVEVDDFAMDDSTENEHVCTLGGGTPYLPGISNAVELQVGSAYYDEFDRIVLALPYCENLRANGVAVAGIGERPGKMIWMNGGEDDEATFASTLAHELGHTNGAGHAAFRDAEYGNAFSIMGSADELPAGHFTIGAKASFGWLDLDTNVAFLGSQTLCTDTDYCVSQGEFWIHAHDTGSVFATDTLYGLKLYTADANKFVWVGLRNKYYNLSGALLTWSYEGADGLFGPSQLLDATSLTEDQSDAFLPVGESFFYDFGRTGAHIHVLEANEDVSAIKVRVEYLADDLLDSSLSSLDTASCTSSVSVTSTTQLFSLTLEDPSKVSFAQSCVDVADLASGVAQPGMYVYERAPAQLFTNASGNVVADAALSATNTNVGAGASFFVPFNTACSSSSCSVQVQFEPLYSGRWDLVSGMTHNEMPVYTTTLQGVQYYFVFKAAYYKRSLGGKRDLWVVQTPETLNSPSILAYVQPAESGVLLADIGSDALAASYSDANGAEVASSDTSFTCAETTVSGEIKDHYTSSHQDIYETVPHGTTRYHAFTSANYVLVHGGPAAGFVVQPSCETLYCAANRYWDQDLSACQPCPSGLVSRADSKGANACVEPCSNLLLQATGISEKNYGADGLINTDEQAHTANKETYELADVTTFGCTDRAAYRHADSAAYRCSDNNAYQHTDVTANH</sequence>
<gene>
    <name evidence="2" type="ORF">FCC1311_022452</name>
</gene>
<dbReference type="InParanoid" id="A0A2R5G663"/>
<keyword evidence="3" id="KW-1185">Reference proteome</keyword>
<dbReference type="SUPFAM" id="SSF55486">
    <property type="entry name" value="Metalloproteases ('zincins'), catalytic domain"/>
    <property type="match status" value="1"/>
</dbReference>
<accession>A0A2R5G663</accession>
<evidence type="ECO:0000313" key="3">
    <source>
        <dbReference type="Proteomes" id="UP000241890"/>
    </source>
</evidence>
<comment type="caution">
    <text evidence="2">The sequence shown here is derived from an EMBL/GenBank/DDBJ whole genome shotgun (WGS) entry which is preliminary data.</text>
</comment>
<dbReference type="EMBL" id="BEYU01000018">
    <property type="protein sequence ID" value="GBG26025.1"/>
    <property type="molecule type" value="Genomic_DNA"/>
</dbReference>
<dbReference type="Pfam" id="PF05548">
    <property type="entry name" value="Peptidase_M11"/>
    <property type="match status" value="1"/>
</dbReference>
<protein>
    <recommendedName>
        <fullName evidence="1">Peptidase M11 gametolysin domain-containing protein</fullName>
    </recommendedName>
</protein>